<evidence type="ECO:0000313" key="1">
    <source>
        <dbReference type="EMBL" id="KKN88666.1"/>
    </source>
</evidence>
<comment type="caution">
    <text evidence="1">The sequence shown here is derived from an EMBL/GenBank/DDBJ whole genome shotgun (WGS) entry which is preliminary data.</text>
</comment>
<protein>
    <submittedName>
        <fullName evidence="1">Uncharacterized protein</fullName>
    </submittedName>
</protein>
<accession>A0A0F9WR08</accession>
<sequence length="82" mass="9182">MRSSKKDNVVVWLIPTFDIKTEKEPTLYITGLYIDSASSRVTIIGEGGMRVERVVMTMERAQEIGLIDLSVLSPYFSSLIQG</sequence>
<organism evidence="1">
    <name type="scientific">marine sediment metagenome</name>
    <dbReference type="NCBI Taxonomy" id="412755"/>
    <lineage>
        <taxon>unclassified sequences</taxon>
        <taxon>metagenomes</taxon>
        <taxon>ecological metagenomes</taxon>
    </lineage>
</organism>
<name>A0A0F9WR08_9ZZZZ</name>
<dbReference type="EMBL" id="LAZR01000126">
    <property type="protein sequence ID" value="KKN88666.1"/>
    <property type="molecule type" value="Genomic_DNA"/>
</dbReference>
<proteinExistence type="predicted"/>
<gene>
    <name evidence="1" type="ORF">LCGC14_0245570</name>
</gene>
<dbReference type="AlphaFoldDB" id="A0A0F9WR08"/>
<reference evidence="1" key="1">
    <citation type="journal article" date="2015" name="Nature">
        <title>Complex archaea that bridge the gap between prokaryotes and eukaryotes.</title>
        <authorList>
            <person name="Spang A."/>
            <person name="Saw J.H."/>
            <person name="Jorgensen S.L."/>
            <person name="Zaremba-Niedzwiedzka K."/>
            <person name="Martijn J."/>
            <person name="Lind A.E."/>
            <person name="van Eijk R."/>
            <person name="Schleper C."/>
            <person name="Guy L."/>
            <person name="Ettema T.J."/>
        </authorList>
    </citation>
    <scope>NUCLEOTIDE SEQUENCE</scope>
</reference>